<keyword evidence="2" id="KW-0812">Transmembrane</keyword>
<keyword evidence="4" id="KW-0325">Glycoprotein</keyword>
<dbReference type="AlphaFoldDB" id="A0A975BH43"/>
<feature type="domain" description="Cadherin" evidence="6">
    <location>
        <begin position="171"/>
        <end position="264"/>
    </location>
</feature>
<dbReference type="InterPro" id="IPR002126">
    <property type="entry name" value="Cadherin-like_dom"/>
</dbReference>
<feature type="domain" description="Dockerin" evidence="7">
    <location>
        <begin position="732"/>
        <end position="792"/>
    </location>
</feature>
<dbReference type="PRINTS" id="PR00205">
    <property type="entry name" value="CADHERIN"/>
</dbReference>
<evidence type="ECO:0000256" key="3">
    <source>
        <dbReference type="ARBA" id="ARBA00022989"/>
    </source>
</evidence>
<feature type="domain" description="Cadherin" evidence="6">
    <location>
        <begin position="374"/>
        <end position="470"/>
    </location>
</feature>
<evidence type="ECO:0000256" key="2">
    <source>
        <dbReference type="ARBA" id="ARBA00022692"/>
    </source>
</evidence>
<reference evidence="8" key="1">
    <citation type="journal article" date="2021" name="Microb. Physiol.">
        <title>Proteogenomic Insights into the Physiology of Marine, Sulfate-Reducing, Filamentous Desulfonema limicola and Desulfonema magnum.</title>
        <authorList>
            <person name="Schnaars V."/>
            <person name="Wohlbrand L."/>
            <person name="Scheve S."/>
            <person name="Hinrichs C."/>
            <person name="Reinhardt R."/>
            <person name="Rabus R."/>
        </authorList>
    </citation>
    <scope>NUCLEOTIDE SEQUENCE</scope>
    <source>
        <strain evidence="8">4be13</strain>
    </source>
</reference>
<gene>
    <name evidence="8" type="ORF">dnm_012860</name>
</gene>
<dbReference type="SUPFAM" id="SSF49313">
    <property type="entry name" value="Cadherin-like"/>
    <property type="match status" value="3"/>
</dbReference>
<dbReference type="PROSITE" id="PS00018">
    <property type="entry name" value="EF_HAND_1"/>
    <property type="match status" value="1"/>
</dbReference>
<comment type="subcellular location">
    <subcellularLocation>
        <location evidence="1">Membrane</location>
        <topology evidence="1">Single-pass membrane protein</topology>
    </subcellularLocation>
</comment>
<dbReference type="Proteomes" id="UP000663722">
    <property type="component" value="Chromosome"/>
</dbReference>
<evidence type="ECO:0000313" key="8">
    <source>
        <dbReference type="EMBL" id="QTA85281.1"/>
    </source>
</evidence>
<sequence>MSAAVLCIGDSGVQRLSAAVLCTNPECKNQAQRFFAPFSSIVRQSLTISIPSVTVTQASGQTDPTNSSPVRFAVTFGETVTGFDSSDVVFSSSTAPGTLAATVSGNGSAYTVEITGMTDAGDVIVSVGAGAAQDTAGNISTASSGGDGTVRYDPSYVPNVACTGITLSGLTVAENQPAGTVVGTLSATDADGGPHTFYRVVRRDGWLDNGSFVINGNVLKTAASFDFETKNALTVYIRANDSYGASCFNSFTINVGNMNESPTGLALSYRWVDEEKPAGTEVGFFTTSGDPDAGDTHSYGLVSGDGGEDSGLFFVEGNTLRTAKSFDYETEEKHSYNIRIRTSDKGGLSFEKSFTVRVNDMNEPPTDIDLSVTEVNENNRIATQIGIFSASDPNPCDSHTFSLVSGDGDTDNGVFRISGSILYPRVSFDYENQAEKNSYSIRVLANDGHGGTHEKSFVITVKNVNDPPTISNIRDMRLRGVGTDDDLTGTADFKVSDQDTPFGNLTISAESSDPELLPVENITFGGSGSERFVTLTPAKGKSGSMAVTVTVSDGEITAETEFTLSVTLEPAPAFDGITVESVADPDTPVSPGDTLTYTAVLPNTGDADAEDVVFTLPAPANTAHVSGSVSVKITDTETGEVLTDSDDSPQPVYNSESGQLEWSGDIPAGARAEIVFDITVDDDVETGDVITARSWSLSYDFDGDGKNDITAEPEDDPDASENPPLRIVIPEPECVEGDVNNDGEYDLKDAVMVLQILVGIETDAADSLCADVNRDGRIGLAELFFILNHLAG</sequence>
<dbReference type="CDD" id="cd11304">
    <property type="entry name" value="Cadherin_repeat"/>
    <property type="match status" value="2"/>
</dbReference>
<dbReference type="InterPro" id="IPR016134">
    <property type="entry name" value="Dockerin_dom"/>
</dbReference>
<proteinExistence type="predicted"/>
<keyword evidence="3" id="KW-1133">Transmembrane helix</keyword>
<dbReference type="Gene3D" id="2.60.40.740">
    <property type="match status" value="1"/>
</dbReference>
<dbReference type="InterPro" id="IPR018247">
    <property type="entry name" value="EF_Hand_1_Ca_BS"/>
</dbReference>
<evidence type="ECO:0000256" key="1">
    <source>
        <dbReference type="ARBA" id="ARBA00004167"/>
    </source>
</evidence>
<dbReference type="InterPro" id="IPR015919">
    <property type="entry name" value="Cadherin-like_sf"/>
</dbReference>
<dbReference type="PANTHER" id="PTHR24028:SF328">
    <property type="entry name" value="CADHERIN-3"/>
    <property type="match status" value="1"/>
</dbReference>
<feature type="domain" description="Cadherin" evidence="6">
    <location>
        <begin position="272"/>
        <end position="367"/>
    </location>
</feature>
<evidence type="ECO:0000313" key="9">
    <source>
        <dbReference type="Proteomes" id="UP000663722"/>
    </source>
</evidence>
<dbReference type="InterPro" id="IPR050174">
    <property type="entry name" value="Protocadherin/Cadherin-CA"/>
</dbReference>
<feature type="compositionally biased region" description="Polar residues" evidence="5">
    <location>
        <begin position="651"/>
        <end position="660"/>
    </location>
</feature>
<dbReference type="GO" id="GO:0005886">
    <property type="term" value="C:plasma membrane"/>
    <property type="evidence" value="ECO:0007669"/>
    <property type="project" value="TreeGrafter"/>
</dbReference>
<keyword evidence="3" id="KW-0472">Membrane</keyword>
<dbReference type="PANTHER" id="PTHR24028">
    <property type="entry name" value="CADHERIN-87A"/>
    <property type="match status" value="1"/>
</dbReference>
<keyword evidence="9" id="KW-1185">Reference proteome</keyword>
<dbReference type="KEGG" id="dmm:dnm_012860"/>
<organism evidence="8 9">
    <name type="scientific">Desulfonema magnum</name>
    <dbReference type="NCBI Taxonomy" id="45655"/>
    <lineage>
        <taxon>Bacteria</taxon>
        <taxon>Pseudomonadati</taxon>
        <taxon>Thermodesulfobacteriota</taxon>
        <taxon>Desulfobacteria</taxon>
        <taxon>Desulfobacterales</taxon>
        <taxon>Desulfococcaceae</taxon>
        <taxon>Desulfonema</taxon>
    </lineage>
</organism>
<dbReference type="Pfam" id="PF00404">
    <property type="entry name" value="Dockerin_1"/>
    <property type="match status" value="1"/>
</dbReference>
<name>A0A975BH43_9BACT</name>
<evidence type="ECO:0000256" key="4">
    <source>
        <dbReference type="ARBA" id="ARBA00023180"/>
    </source>
</evidence>
<dbReference type="Gene3D" id="2.60.40.60">
    <property type="entry name" value="Cadherins"/>
    <property type="match status" value="3"/>
</dbReference>
<dbReference type="SMART" id="SM00112">
    <property type="entry name" value="CA"/>
    <property type="match status" value="3"/>
</dbReference>
<dbReference type="PROSITE" id="PS51766">
    <property type="entry name" value="DOCKERIN"/>
    <property type="match status" value="1"/>
</dbReference>
<dbReference type="InterPro" id="IPR002105">
    <property type="entry name" value="Dockerin_1_rpt"/>
</dbReference>
<protein>
    <submittedName>
        <fullName evidence="8">Cadherin and dockerin domains-containing protein, DUF11</fullName>
    </submittedName>
</protein>
<dbReference type="GO" id="GO:0007156">
    <property type="term" value="P:homophilic cell adhesion via plasma membrane adhesion molecules"/>
    <property type="evidence" value="ECO:0007669"/>
    <property type="project" value="InterPro"/>
</dbReference>
<evidence type="ECO:0000259" key="6">
    <source>
        <dbReference type="PROSITE" id="PS50268"/>
    </source>
</evidence>
<dbReference type="PROSITE" id="PS50268">
    <property type="entry name" value="CADHERIN_2"/>
    <property type="match status" value="3"/>
</dbReference>
<dbReference type="EMBL" id="CP061800">
    <property type="protein sequence ID" value="QTA85281.1"/>
    <property type="molecule type" value="Genomic_DNA"/>
</dbReference>
<feature type="region of interest" description="Disordered" evidence="5">
    <location>
        <begin position="703"/>
        <end position="725"/>
    </location>
</feature>
<dbReference type="GO" id="GO:0005509">
    <property type="term" value="F:calcium ion binding"/>
    <property type="evidence" value="ECO:0007669"/>
    <property type="project" value="InterPro"/>
</dbReference>
<dbReference type="GO" id="GO:0004553">
    <property type="term" value="F:hydrolase activity, hydrolyzing O-glycosyl compounds"/>
    <property type="evidence" value="ECO:0007669"/>
    <property type="project" value="InterPro"/>
</dbReference>
<evidence type="ECO:0000259" key="7">
    <source>
        <dbReference type="PROSITE" id="PS51766"/>
    </source>
</evidence>
<dbReference type="GO" id="GO:0000272">
    <property type="term" value="P:polysaccharide catabolic process"/>
    <property type="evidence" value="ECO:0007669"/>
    <property type="project" value="InterPro"/>
</dbReference>
<dbReference type="Gene3D" id="1.10.1330.10">
    <property type="entry name" value="Dockerin domain"/>
    <property type="match status" value="1"/>
</dbReference>
<dbReference type="SUPFAM" id="SSF63446">
    <property type="entry name" value="Type I dockerin domain"/>
    <property type="match status" value="1"/>
</dbReference>
<dbReference type="InterPro" id="IPR047589">
    <property type="entry name" value="DUF11_rpt"/>
</dbReference>
<accession>A0A975BH43</accession>
<feature type="region of interest" description="Disordered" evidence="5">
    <location>
        <begin position="640"/>
        <end position="663"/>
    </location>
</feature>
<evidence type="ECO:0000256" key="5">
    <source>
        <dbReference type="SAM" id="MobiDB-lite"/>
    </source>
</evidence>
<dbReference type="CDD" id="cd14256">
    <property type="entry name" value="Dockerin_I"/>
    <property type="match status" value="1"/>
</dbReference>
<dbReference type="InterPro" id="IPR036439">
    <property type="entry name" value="Dockerin_dom_sf"/>
</dbReference>
<dbReference type="NCBIfam" id="TIGR01451">
    <property type="entry name" value="B_ant_repeat"/>
    <property type="match status" value="1"/>
</dbReference>
<dbReference type="Pfam" id="PF00028">
    <property type="entry name" value="Cadherin"/>
    <property type="match status" value="1"/>
</dbReference>